<dbReference type="Gene3D" id="3.30.710.10">
    <property type="entry name" value="Potassium Channel Kv1.1, Chain A"/>
    <property type="match status" value="1"/>
</dbReference>
<feature type="domain" description="BTB" evidence="1">
    <location>
        <begin position="166"/>
        <end position="242"/>
    </location>
</feature>
<evidence type="ECO:0000313" key="2">
    <source>
        <dbReference type="Proteomes" id="UP000095281"/>
    </source>
</evidence>
<dbReference type="CDD" id="cd18186">
    <property type="entry name" value="BTB_POZ_ZBTB_KLHL-like"/>
    <property type="match status" value="1"/>
</dbReference>
<dbReference type="PROSITE" id="PS50097">
    <property type="entry name" value="BTB"/>
    <property type="match status" value="1"/>
</dbReference>
<evidence type="ECO:0000259" key="1">
    <source>
        <dbReference type="PROSITE" id="PS50097"/>
    </source>
</evidence>
<reference evidence="3" key="1">
    <citation type="submission" date="2016-11" db="UniProtKB">
        <authorList>
            <consortium name="WormBaseParasite"/>
        </authorList>
    </citation>
    <scope>IDENTIFICATION</scope>
</reference>
<dbReference type="AlphaFoldDB" id="A0A1I8BTV0"/>
<organism evidence="2 3">
    <name type="scientific">Meloidogyne hapla</name>
    <name type="common">Root-knot nematode worm</name>
    <dbReference type="NCBI Taxonomy" id="6305"/>
    <lineage>
        <taxon>Eukaryota</taxon>
        <taxon>Metazoa</taxon>
        <taxon>Ecdysozoa</taxon>
        <taxon>Nematoda</taxon>
        <taxon>Chromadorea</taxon>
        <taxon>Rhabditida</taxon>
        <taxon>Tylenchina</taxon>
        <taxon>Tylenchomorpha</taxon>
        <taxon>Tylenchoidea</taxon>
        <taxon>Meloidogynidae</taxon>
        <taxon>Meloidogyninae</taxon>
        <taxon>Meloidogyne</taxon>
    </lineage>
</organism>
<dbReference type="WBParaSite" id="MhA1_Contig618.frz3.gene25">
    <property type="protein sequence ID" value="MhA1_Contig618.frz3.gene25"/>
    <property type="gene ID" value="MhA1_Contig618.frz3.gene25"/>
</dbReference>
<dbReference type="SUPFAM" id="SSF54695">
    <property type="entry name" value="POZ domain"/>
    <property type="match status" value="1"/>
</dbReference>
<dbReference type="Proteomes" id="UP000095281">
    <property type="component" value="Unplaced"/>
</dbReference>
<accession>A0A1I8BTV0</accession>
<name>A0A1I8BTV0_MELHA</name>
<evidence type="ECO:0000313" key="3">
    <source>
        <dbReference type="WBParaSite" id="MhA1_Contig618.frz3.gene25"/>
    </source>
</evidence>
<dbReference type="Pfam" id="PF00651">
    <property type="entry name" value="BTB"/>
    <property type="match status" value="1"/>
</dbReference>
<keyword evidence="2" id="KW-1185">Reference proteome</keyword>
<protein>
    <submittedName>
        <fullName evidence="3">BTB domain-containing protein</fullName>
    </submittedName>
</protein>
<dbReference type="InterPro" id="IPR011333">
    <property type="entry name" value="SKP1/BTB/POZ_sf"/>
</dbReference>
<dbReference type="SMART" id="SM00225">
    <property type="entry name" value="BTB"/>
    <property type="match status" value="1"/>
</dbReference>
<dbReference type="PANTHER" id="PTHR24413">
    <property type="entry name" value="SPECKLE-TYPE POZ PROTEIN"/>
    <property type="match status" value="1"/>
</dbReference>
<proteinExistence type="predicted"/>
<dbReference type="InterPro" id="IPR000210">
    <property type="entry name" value="BTB/POZ_dom"/>
</dbReference>
<sequence length="340" mass="39709">MKTITSKIDWKIYNPRKIYDDGYNNILTSDRFGYSDFPKVEWELCIDKIGIRGYFTNIAIWLRQIGPNSINEFTNTKYKIIAKKAETNVDIASSTHKLENQKKLGYTEVELNKIISSNNGKALPIISLMNFLVLLHLYCEVELDCHIKTINFQNTYRNMFERETFTDCFIKVNHCFVDKVGDDVIKTHRCVLAQNSEVFQKMFEQNGMTEALNGEVIIFDFTAECVRAMLEFFYTGEVGEETLKNHVDDIFAIAHKYGVEMLKYECELIMANLIDNENIVKYCRIINLYGAPTLEKACAIYIKNNNESFLMSKEWEEIKKDCPQLALRFMENVIKYFNKQ</sequence>